<keyword evidence="3" id="KW-0645">Protease</keyword>
<dbReference type="GO" id="GO:0004252">
    <property type="term" value="F:serine-type endopeptidase activity"/>
    <property type="evidence" value="ECO:0007669"/>
    <property type="project" value="UniProtKB-EC"/>
</dbReference>
<dbReference type="PANTHER" id="PTHR11757:SF19">
    <property type="entry name" value="PROLYL ENDOPEPTIDASE-LIKE"/>
    <property type="match status" value="1"/>
</dbReference>
<organism evidence="3">
    <name type="scientific">Serratia fonticola</name>
    <dbReference type="NCBI Taxonomy" id="47917"/>
    <lineage>
        <taxon>Bacteria</taxon>
        <taxon>Pseudomonadati</taxon>
        <taxon>Pseudomonadota</taxon>
        <taxon>Gammaproteobacteria</taxon>
        <taxon>Enterobacterales</taxon>
        <taxon>Yersiniaceae</taxon>
        <taxon>Serratia</taxon>
    </lineage>
</organism>
<name>A0A4U9U657_SERFO</name>
<gene>
    <name evidence="3" type="primary">ptrB_4</name>
    <name evidence="3" type="ORF">NCTC12965_02718</name>
</gene>
<dbReference type="EC" id="3.4.21.83" evidence="3"/>
<dbReference type="EMBL" id="CABEEZ010000056">
    <property type="protein sequence ID" value="VTR28386.1"/>
    <property type="molecule type" value="Genomic_DNA"/>
</dbReference>
<dbReference type="InterPro" id="IPR023302">
    <property type="entry name" value="Pept_S9A_N"/>
</dbReference>
<dbReference type="GO" id="GO:0006508">
    <property type="term" value="P:proteolysis"/>
    <property type="evidence" value="ECO:0007669"/>
    <property type="project" value="UniProtKB-KW"/>
</dbReference>
<reference evidence="3" key="1">
    <citation type="submission" date="2019-05" db="EMBL/GenBank/DDBJ databases">
        <authorList>
            <consortium name="Pathogen Informatics"/>
        </authorList>
    </citation>
    <scope>NUCLEOTIDE SEQUENCE [LARGE SCALE GENOMIC DNA]</scope>
    <source>
        <strain evidence="3">NCTC12965</strain>
    </source>
</reference>
<feature type="domain" description="Peptidase S9A N-terminal" evidence="2">
    <location>
        <begin position="1"/>
        <end position="85"/>
    </location>
</feature>
<evidence type="ECO:0000313" key="3">
    <source>
        <dbReference type="EMBL" id="VTR28386.1"/>
    </source>
</evidence>
<dbReference type="Pfam" id="PF02897">
    <property type="entry name" value="Peptidase_S9_N"/>
    <property type="match status" value="1"/>
</dbReference>
<dbReference type="PANTHER" id="PTHR11757">
    <property type="entry name" value="PROTEASE FAMILY S9A OLIGOPEPTIDASE"/>
    <property type="match status" value="1"/>
</dbReference>
<protein>
    <submittedName>
        <fullName evidence="3">Protease 2</fullName>
        <ecNumber evidence="3">3.4.21.83</ecNumber>
    </submittedName>
</protein>
<dbReference type="Gene3D" id="2.130.10.120">
    <property type="entry name" value="Prolyl oligopeptidase, N-terminal domain"/>
    <property type="match status" value="1"/>
</dbReference>
<comment type="similarity">
    <text evidence="1">Belongs to the peptidase S9A family.</text>
</comment>
<sequence>MVWANDGNSLFYVRNHPQTLSPYQVYRHQFGTPVAADKLVYQENDGAFYLSLGRSSSRDYVIVTISGNTTSEVRLIDANRPQNSGTTFCPASGRARILPRPLSR</sequence>
<evidence type="ECO:0000256" key="1">
    <source>
        <dbReference type="ARBA" id="ARBA00005228"/>
    </source>
</evidence>
<accession>A0A4U9U657</accession>
<keyword evidence="3" id="KW-0378">Hydrolase</keyword>
<dbReference type="SUPFAM" id="SSF50993">
    <property type="entry name" value="Peptidase/esterase 'gauge' domain"/>
    <property type="match status" value="1"/>
</dbReference>
<dbReference type="AlphaFoldDB" id="A0A4U9U657"/>
<proteinExistence type="inferred from homology"/>
<evidence type="ECO:0000259" key="2">
    <source>
        <dbReference type="Pfam" id="PF02897"/>
    </source>
</evidence>
<dbReference type="InterPro" id="IPR051543">
    <property type="entry name" value="Serine_Peptidase_S9A"/>
</dbReference>